<dbReference type="Gene3D" id="2.60.40.1180">
    <property type="entry name" value="Golgi alpha-mannosidase II"/>
    <property type="match status" value="1"/>
</dbReference>
<comment type="catalytic activity">
    <reaction evidence="5 6">
        <text>alpha-maltose 1-phosphate + [(1-&gt;4)-alpha-D-glucosyl](n) = [(1-&gt;4)-alpha-D-glucosyl](n+2) + phosphate</text>
        <dbReference type="Rhea" id="RHEA:42692"/>
        <dbReference type="Rhea" id="RHEA-COMP:9584"/>
        <dbReference type="Rhea" id="RHEA-COMP:10183"/>
        <dbReference type="ChEBI" id="CHEBI:15444"/>
        <dbReference type="ChEBI" id="CHEBI:43474"/>
        <dbReference type="ChEBI" id="CHEBI:63576"/>
        <dbReference type="EC" id="2.4.99.16"/>
    </reaction>
</comment>
<evidence type="ECO:0000256" key="5">
    <source>
        <dbReference type="ARBA" id="ARBA00048735"/>
    </source>
</evidence>
<dbReference type="HAMAP" id="MF_02124">
    <property type="entry name" value="GlgE"/>
    <property type="match status" value="1"/>
</dbReference>
<comment type="subunit">
    <text evidence="1 6">Homodimer.</text>
</comment>
<dbReference type="Pfam" id="PF11896">
    <property type="entry name" value="GlgE_dom_N_S"/>
    <property type="match status" value="1"/>
</dbReference>
<dbReference type="InterPro" id="IPR017853">
    <property type="entry name" value="GH"/>
</dbReference>
<dbReference type="AlphaFoldDB" id="A0A0M4CYC0"/>
<dbReference type="Gene3D" id="2.60.40.10">
    <property type="entry name" value="Immunoglobulins"/>
    <property type="match status" value="1"/>
</dbReference>
<evidence type="ECO:0000256" key="4">
    <source>
        <dbReference type="ARBA" id="ARBA00023277"/>
    </source>
</evidence>
<keyword evidence="9" id="KW-1185">Reference proteome</keyword>
<dbReference type="InterPro" id="IPR013783">
    <property type="entry name" value="Ig-like_fold"/>
</dbReference>
<evidence type="ECO:0000256" key="3">
    <source>
        <dbReference type="ARBA" id="ARBA00022679"/>
    </source>
</evidence>
<feature type="binding site" evidence="6">
    <location>
        <position position="344"/>
    </location>
    <ligand>
        <name>alpha-maltose 1-phosphate</name>
        <dbReference type="ChEBI" id="CHEBI:63576"/>
    </ligand>
</feature>
<evidence type="ECO:0000259" key="7">
    <source>
        <dbReference type="SMART" id="SM00642"/>
    </source>
</evidence>
<dbReference type="GO" id="GO:0030979">
    <property type="term" value="P:alpha-glucan biosynthetic process"/>
    <property type="evidence" value="ECO:0007669"/>
    <property type="project" value="UniProtKB-UniRule"/>
</dbReference>
<feature type="binding site" evidence="6">
    <location>
        <begin position="521"/>
        <end position="522"/>
    </location>
    <ligand>
        <name>alpha-maltose 1-phosphate</name>
        <dbReference type="ChEBI" id="CHEBI:63576"/>
    </ligand>
</feature>
<dbReference type="InterPro" id="IPR026585">
    <property type="entry name" value="GlgE"/>
</dbReference>
<proteinExistence type="inferred from homology"/>
<feature type="binding site" evidence="6">
    <location>
        <position position="381"/>
    </location>
    <ligand>
        <name>alpha-maltose 1-phosphate</name>
        <dbReference type="ChEBI" id="CHEBI:63576"/>
    </ligand>
</feature>
<dbReference type="OrthoDB" id="9805159at2"/>
<keyword evidence="4 6" id="KW-0119">Carbohydrate metabolism</keyword>
<dbReference type="PANTHER" id="PTHR47786">
    <property type="entry name" value="ALPHA-1,4-GLUCAN:MALTOSE-1-PHOSPHATE MALTOSYLTRANSFERASE"/>
    <property type="match status" value="1"/>
</dbReference>
<feature type="binding site" evidence="6">
    <location>
        <position position="309"/>
    </location>
    <ligand>
        <name>alpha-maltose 1-phosphate</name>
        <dbReference type="ChEBI" id="CHEBI:63576"/>
    </ligand>
</feature>
<dbReference type="InterPro" id="IPR013780">
    <property type="entry name" value="Glyco_hydro_b"/>
</dbReference>
<comment type="function">
    <text evidence="6">Maltosyltransferase that uses maltose 1-phosphate (M1P) as the sugar donor to elongate linear or branched alpha-(1-&gt;4)-glucans. Is involved in a branched alpha-glucan biosynthetic pathway from trehalose, together with TreS, Mak and GlgB.</text>
</comment>
<dbReference type="Gene3D" id="1.20.58.80">
    <property type="entry name" value="Phosphotransferase system, lactose/cellobiose-type IIA subunit"/>
    <property type="match status" value="1"/>
</dbReference>
<dbReference type="RefSeq" id="WP_053552270.1">
    <property type="nucleotide sequence ID" value="NZ_CP010802.1"/>
</dbReference>
<dbReference type="GO" id="GO:0016758">
    <property type="term" value="F:hexosyltransferase activity"/>
    <property type="evidence" value="ECO:0007669"/>
    <property type="project" value="UniProtKB-UniRule"/>
</dbReference>
<feature type="binding site" evidence="6">
    <location>
        <position position="249"/>
    </location>
    <ligand>
        <name>alpha-maltose 1-phosphate</name>
        <dbReference type="ChEBI" id="CHEBI:63576"/>
    </ligand>
</feature>
<dbReference type="Proteomes" id="UP000057158">
    <property type="component" value="Chromosome"/>
</dbReference>
<keyword evidence="3 6" id="KW-0808">Transferase</keyword>
<accession>A0A0M4CYC0</accession>
<evidence type="ECO:0000313" key="8">
    <source>
        <dbReference type="EMBL" id="ALC15340.1"/>
    </source>
</evidence>
<organism evidence="8 9">
    <name type="scientific">Desulfuromonas soudanensis</name>
    <dbReference type="NCBI Taxonomy" id="1603606"/>
    <lineage>
        <taxon>Bacteria</taxon>
        <taxon>Pseudomonadati</taxon>
        <taxon>Thermodesulfobacteriota</taxon>
        <taxon>Desulfuromonadia</taxon>
        <taxon>Desulfuromonadales</taxon>
        <taxon>Desulfuromonadaceae</taxon>
        <taxon>Desulfuromonas</taxon>
    </lineage>
</organism>
<dbReference type="KEGG" id="des:DSOUD_0551"/>
<dbReference type="SUPFAM" id="SSF51445">
    <property type="entry name" value="(Trans)glycosidases"/>
    <property type="match status" value="1"/>
</dbReference>
<dbReference type="InterPro" id="IPR021828">
    <property type="entry name" value="GlgE_dom_N/S"/>
</dbReference>
<dbReference type="InterPro" id="IPR006047">
    <property type="entry name" value="GH13_cat_dom"/>
</dbReference>
<dbReference type="STRING" id="1603606.DSOUD_0551"/>
<evidence type="ECO:0000256" key="6">
    <source>
        <dbReference type="HAMAP-Rule" id="MF_02124"/>
    </source>
</evidence>
<dbReference type="EC" id="2.4.99.16" evidence="6"/>
<dbReference type="PATRIC" id="fig|1603606.3.peg.600"/>
<keyword evidence="2 6" id="KW-0328">Glycosyltransferase</keyword>
<feature type="active site" description="Proton donor" evidence="6">
    <location>
        <position position="409"/>
    </location>
</feature>
<dbReference type="GO" id="GO:0004553">
    <property type="term" value="F:hydrolase activity, hydrolyzing O-glycosyl compounds"/>
    <property type="evidence" value="ECO:0007669"/>
    <property type="project" value="InterPro"/>
</dbReference>
<sequence length="661" mass="74450">MTDGRRRVVIENMAPQVEGGRFPAKRAVGEVLTVTADIFVDGHDALQALVLHRLAGAEEVAETRMSPGLNDSWSAEIPVAELHDIYFTVEAWVDHFASWRQLLEKKIASGQDVAVELLDGAALVCKAAERAAAEGVEDDAGALQRFAAVLEEGGDGGAQAAAEPLLALLMGRHADRTLASRFPEEFYVHVEPPLAAFSAWYELFPRSAGPPGRHGTLRDVIAQLPRVAAMGFDILYLPPIHPIGETFRKGANNTPGTGSGEVGSPWAIGSSAGGHTAIHPELGTFEDFAALIAAAQKAKLEIALDIAFQCSPDHPWVREHPEWFRIRADGSIQYAENPPKKYQDIYPFDFECPEWESLWEALRDVFLFWVGQGVRIFRVDNPHTKPIAFWTWCLAEVRKSSPEAIFLAEAFTRPKVMYRLAKAGFTQSYTYFTWRNSKEELTRYMTGLVHSAPRDFFRPNFWPNTPDILPEYLQYGGRPAFLIRLVLAATLSSNYGIYGPAFELCEGAALPGTEEYLDSEKYQIRDWDLKAPGSLESFIGRLNVIRRAHPALQQTWNLRFLEAENDFVLFFAKYDNARQDLILVAVNLDPHHTQSAWLNLPLEEFALDEERSYMVHDLLGDDKFIWQGPRNLMAFDPQVLPARIFHLKRRLKRETDFDYFM</sequence>
<dbReference type="SMART" id="SM00642">
    <property type="entry name" value="Aamy"/>
    <property type="match status" value="1"/>
</dbReference>
<dbReference type="EMBL" id="CP010802">
    <property type="protein sequence ID" value="ALC15340.1"/>
    <property type="molecule type" value="Genomic_DNA"/>
</dbReference>
<dbReference type="CDD" id="cd11344">
    <property type="entry name" value="AmyAc_GlgE_like"/>
    <property type="match status" value="1"/>
</dbReference>
<dbReference type="InterPro" id="IPR049171">
    <property type="entry name" value="GLGE_C"/>
</dbReference>
<dbReference type="Gene3D" id="3.20.20.80">
    <property type="entry name" value="Glycosidases"/>
    <property type="match status" value="1"/>
</dbReference>
<feature type="site" description="Transition state stabilizer" evidence="6">
    <location>
        <position position="467"/>
    </location>
</feature>
<feature type="domain" description="Glycosyl hydrolase family 13 catalytic" evidence="7">
    <location>
        <begin position="198"/>
        <end position="546"/>
    </location>
</feature>
<reference evidence="8 9" key="1">
    <citation type="submission" date="2015-07" db="EMBL/GenBank/DDBJ databases">
        <title>Isolation and Genomic Characterization of a Novel Halophilic Metal-Reducing Deltaproteobacterium from the Deep Subsurface.</title>
        <authorList>
            <person name="Badalamenti J.P."/>
            <person name="Summers Z.M."/>
            <person name="Gralnick J.A."/>
            <person name="Bond D.R."/>
        </authorList>
    </citation>
    <scope>NUCLEOTIDE SEQUENCE [LARGE SCALE GENOMIC DNA]</scope>
    <source>
        <strain evidence="8 9">WTL</strain>
    </source>
</reference>
<name>A0A0M4CYC0_9BACT</name>
<feature type="active site" description="Nucleophile" evidence="6">
    <location>
        <position position="380"/>
    </location>
</feature>
<protein>
    <recommendedName>
        <fullName evidence="6">Alpha-1,4-glucan:maltose-1-phosphate maltosyltransferase</fullName>
        <shortName evidence="6">GMPMT</shortName>
        <ecNumber evidence="6">2.4.99.16</ecNumber>
    </recommendedName>
    <alternativeName>
        <fullName evidence="6">(1-&gt;4)-alpha-D-glucan:maltose-1-phosphate alpha-D-maltosyltransferase</fullName>
    </alternativeName>
</protein>
<comment type="similarity">
    <text evidence="6">Belongs to the glycosyl hydrolase 13 family. GlgE subfamily.</text>
</comment>
<evidence type="ECO:0000256" key="1">
    <source>
        <dbReference type="ARBA" id="ARBA00011738"/>
    </source>
</evidence>
<dbReference type="Pfam" id="PF21702">
    <property type="entry name" value="GLGE_C"/>
    <property type="match status" value="1"/>
</dbReference>
<evidence type="ECO:0000313" key="9">
    <source>
        <dbReference type="Proteomes" id="UP000057158"/>
    </source>
</evidence>
<dbReference type="PANTHER" id="PTHR47786:SF2">
    <property type="entry name" value="GLYCOSYL HYDROLASE FAMILY 13 CATALYTIC DOMAIN-CONTAINING PROTEIN"/>
    <property type="match status" value="1"/>
</dbReference>
<evidence type="ECO:0000256" key="2">
    <source>
        <dbReference type="ARBA" id="ARBA00022676"/>
    </source>
</evidence>
<gene>
    <name evidence="6" type="primary">glgE</name>
    <name evidence="8" type="ORF">DSOUD_0551</name>
</gene>